<name>A0A136IUV6_9PEZI</name>
<proteinExistence type="predicted"/>
<sequence length="176" mass="19616">MTGINLSLATPWLATTPYLRLKPSPLHVTGASSSAESPQSRRSGIEILSGLPRSLLDVFTTIDDNAIERAFLDWPGEEAFRTAGILCDSSYYGYGLDADEKFGDKTIAALQRAQRKHEADDDGMYWPETRTKIAWNVLKSAWRSGVWFGTARYNLKSYNCVFRAESRFLTIIPAGT</sequence>
<protein>
    <recommendedName>
        <fullName evidence="3">Peptidoglycan binding-like domain-containing protein</fullName>
    </recommendedName>
</protein>
<gene>
    <name evidence="1" type="ORF">Micbo1qcDRAFT_177704</name>
</gene>
<reference evidence="2" key="1">
    <citation type="submission" date="2016-02" db="EMBL/GenBank/DDBJ databases">
        <title>Draft genome sequence of Microdochium bolleyi, a fungal endophyte of beachgrass.</title>
        <authorList>
            <consortium name="DOE Joint Genome Institute"/>
            <person name="David A.S."/>
            <person name="May G."/>
            <person name="Haridas S."/>
            <person name="Lim J."/>
            <person name="Wang M."/>
            <person name="Labutti K."/>
            <person name="Lipzen A."/>
            <person name="Barry K."/>
            <person name="Grigoriev I.V."/>
        </authorList>
    </citation>
    <scope>NUCLEOTIDE SEQUENCE [LARGE SCALE GENOMIC DNA]</scope>
    <source>
        <strain evidence="2">J235TASD1</strain>
    </source>
</reference>
<evidence type="ECO:0000313" key="1">
    <source>
        <dbReference type="EMBL" id="KXJ88633.1"/>
    </source>
</evidence>
<organism evidence="1 2">
    <name type="scientific">Microdochium bolleyi</name>
    <dbReference type="NCBI Taxonomy" id="196109"/>
    <lineage>
        <taxon>Eukaryota</taxon>
        <taxon>Fungi</taxon>
        <taxon>Dikarya</taxon>
        <taxon>Ascomycota</taxon>
        <taxon>Pezizomycotina</taxon>
        <taxon>Sordariomycetes</taxon>
        <taxon>Xylariomycetidae</taxon>
        <taxon>Xylariales</taxon>
        <taxon>Microdochiaceae</taxon>
        <taxon>Microdochium</taxon>
    </lineage>
</organism>
<dbReference type="Gene3D" id="1.10.101.10">
    <property type="entry name" value="PGBD-like superfamily/PGBD"/>
    <property type="match status" value="1"/>
</dbReference>
<dbReference type="Proteomes" id="UP000070501">
    <property type="component" value="Unassembled WGS sequence"/>
</dbReference>
<dbReference type="SUPFAM" id="SSF47090">
    <property type="entry name" value="PGBD-like"/>
    <property type="match status" value="1"/>
</dbReference>
<evidence type="ECO:0008006" key="3">
    <source>
        <dbReference type="Google" id="ProtNLM"/>
    </source>
</evidence>
<evidence type="ECO:0000313" key="2">
    <source>
        <dbReference type="Proteomes" id="UP000070501"/>
    </source>
</evidence>
<dbReference type="InterPro" id="IPR036366">
    <property type="entry name" value="PGBDSf"/>
</dbReference>
<keyword evidence="2" id="KW-1185">Reference proteome</keyword>
<dbReference type="InParanoid" id="A0A136IUV6"/>
<dbReference type="InterPro" id="IPR036365">
    <property type="entry name" value="PGBD-like_sf"/>
</dbReference>
<accession>A0A136IUV6</accession>
<dbReference type="AlphaFoldDB" id="A0A136IUV6"/>
<dbReference type="OrthoDB" id="5211411at2759"/>
<dbReference type="EMBL" id="KQ964257">
    <property type="protein sequence ID" value="KXJ88633.1"/>
    <property type="molecule type" value="Genomic_DNA"/>
</dbReference>